<proteinExistence type="predicted"/>
<gene>
    <name evidence="1" type="ORF">COCHEDRAFT_1088081</name>
</gene>
<reference evidence="2" key="2">
    <citation type="journal article" date="2013" name="PLoS Genet.">
        <title>Comparative genome structure, secondary metabolite, and effector coding capacity across Cochliobolus pathogens.</title>
        <authorList>
            <person name="Condon B.J."/>
            <person name="Leng Y."/>
            <person name="Wu D."/>
            <person name="Bushley K.E."/>
            <person name="Ohm R.A."/>
            <person name="Otillar R."/>
            <person name="Martin J."/>
            <person name="Schackwitz W."/>
            <person name="Grimwood J."/>
            <person name="MohdZainudin N."/>
            <person name="Xue C."/>
            <person name="Wang R."/>
            <person name="Manning V.A."/>
            <person name="Dhillon B."/>
            <person name="Tu Z.J."/>
            <person name="Steffenson B.J."/>
            <person name="Salamov A."/>
            <person name="Sun H."/>
            <person name="Lowry S."/>
            <person name="LaButti K."/>
            <person name="Han J."/>
            <person name="Copeland A."/>
            <person name="Lindquist E."/>
            <person name="Barry K."/>
            <person name="Schmutz J."/>
            <person name="Baker S.E."/>
            <person name="Ciuffetti L.M."/>
            <person name="Grigoriev I.V."/>
            <person name="Zhong S."/>
            <person name="Turgeon B.G."/>
        </authorList>
    </citation>
    <scope>NUCLEOTIDE SEQUENCE [LARGE SCALE GENOMIC DNA]</scope>
    <source>
        <strain evidence="2">C5 / ATCC 48332 / race O</strain>
    </source>
</reference>
<keyword evidence="2" id="KW-1185">Reference proteome</keyword>
<organism evidence="1 2">
    <name type="scientific">Cochliobolus heterostrophus (strain C5 / ATCC 48332 / race O)</name>
    <name type="common">Southern corn leaf blight fungus</name>
    <name type="synonym">Bipolaris maydis</name>
    <dbReference type="NCBI Taxonomy" id="701091"/>
    <lineage>
        <taxon>Eukaryota</taxon>
        <taxon>Fungi</taxon>
        <taxon>Dikarya</taxon>
        <taxon>Ascomycota</taxon>
        <taxon>Pezizomycotina</taxon>
        <taxon>Dothideomycetes</taxon>
        <taxon>Pleosporomycetidae</taxon>
        <taxon>Pleosporales</taxon>
        <taxon>Pleosporineae</taxon>
        <taxon>Pleosporaceae</taxon>
        <taxon>Bipolaris</taxon>
    </lineage>
</organism>
<evidence type="ECO:0000313" key="1">
    <source>
        <dbReference type="EMBL" id="EMD96104.1"/>
    </source>
</evidence>
<protein>
    <submittedName>
        <fullName evidence="1">Uncharacterized protein</fullName>
    </submittedName>
</protein>
<dbReference type="EMBL" id="KB445570">
    <property type="protein sequence ID" value="EMD96104.1"/>
    <property type="molecule type" value="Genomic_DNA"/>
</dbReference>
<reference evidence="1 2" key="1">
    <citation type="journal article" date="2012" name="PLoS Pathog.">
        <title>Diverse lifestyles and strategies of plant pathogenesis encoded in the genomes of eighteen Dothideomycetes fungi.</title>
        <authorList>
            <person name="Ohm R.A."/>
            <person name="Feau N."/>
            <person name="Henrissat B."/>
            <person name="Schoch C.L."/>
            <person name="Horwitz B.A."/>
            <person name="Barry K.W."/>
            <person name="Condon B.J."/>
            <person name="Copeland A.C."/>
            <person name="Dhillon B."/>
            <person name="Glaser F."/>
            <person name="Hesse C.N."/>
            <person name="Kosti I."/>
            <person name="LaButti K."/>
            <person name="Lindquist E.A."/>
            <person name="Lucas S."/>
            <person name="Salamov A.A."/>
            <person name="Bradshaw R.E."/>
            <person name="Ciuffetti L."/>
            <person name="Hamelin R.C."/>
            <person name="Kema G.H.J."/>
            <person name="Lawrence C."/>
            <person name="Scott J.A."/>
            <person name="Spatafora J.W."/>
            <person name="Turgeon B.G."/>
            <person name="de Wit P.J.G.M."/>
            <person name="Zhong S."/>
            <person name="Goodwin S.B."/>
            <person name="Grigoriev I.V."/>
        </authorList>
    </citation>
    <scope>NUCLEOTIDE SEQUENCE [LARGE SCALE GENOMIC DNA]</scope>
    <source>
        <strain evidence="2">C5 / ATCC 48332 / race O</strain>
    </source>
</reference>
<name>M2UC10_COCH5</name>
<dbReference type="Proteomes" id="UP000016936">
    <property type="component" value="Unassembled WGS sequence"/>
</dbReference>
<dbReference type="AlphaFoldDB" id="M2UC10"/>
<accession>M2UC10</accession>
<dbReference type="OrthoDB" id="10296175at2759"/>
<evidence type="ECO:0000313" key="2">
    <source>
        <dbReference type="Proteomes" id="UP000016936"/>
    </source>
</evidence>
<sequence>MGCVFLEFCIWFWRGSHDVEITSLPLGWLLPDPVWVYGECQMFSKHAGTFWSATNLLSTLSCKNTSRLSSIGVVARERSWLVLPHDPSHAGVVSLSTFSSTLFLHPLMLQQLCLLIIGSSPITCHKFSVLRPAASYRACKKDT</sequence>
<dbReference type="HOGENOM" id="CLU_1805991_0_0_1"/>